<dbReference type="AlphaFoldDB" id="A0A371IKM8"/>
<dbReference type="PROSITE" id="PS51198">
    <property type="entry name" value="UVRD_HELICASE_ATP_BIND"/>
    <property type="match status" value="1"/>
</dbReference>
<keyword evidence="6" id="KW-0238">DNA-binding</keyword>
<keyword evidence="5 11" id="KW-0067">ATP-binding</keyword>
<organism evidence="13 14">
    <name type="scientific">Criibacterium bergeronii</name>
    <dbReference type="NCBI Taxonomy" id="1871336"/>
    <lineage>
        <taxon>Bacteria</taxon>
        <taxon>Bacillati</taxon>
        <taxon>Bacillota</taxon>
        <taxon>Clostridia</taxon>
        <taxon>Peptostreptococcales</taxon>
        <taxon>Filifactoraceae</taxon>
        <taxon>Criibacterium</taxon>
    </lineage>
</organism>
<evidence type="ECO:0000313" key="14">
    <source>
        <dbReference type="Proteomes" id="UP000093352"/>
    </source>
</evidence>
<protein>
    <recommendedName>
        <fullName evidence="9">DNA 3'-5' helicase</fullName>
        <ecNumber evidence="9">5.6.2.4</ecNumber>
    </recommendedName>
</protein>
<evidence type="ECO:0000256" key="11">
    <source>
        <dbReference type="PROSITE-ProRule" id="PRU00560"/>
    </source>
</evidence>
<dbReference type="InterPro" id="IPR012337">
    <property type="entry name" value="RNaseH-like_sf"/>
</dbReference>
<evidence type="ECO:0000256" key="5">
    <source>
        <dbReference type="ARBA" id="ARBA00022840"/>
    </source>
</evidence>
<dbReference type="InterPro" id="IPR013520">
    <property type="entry name" value="Ribonucl_H"/>
</dbReference>
<evidence type="ECO:0000256" key="7">
    <source>
        <dbReference type="ARBA" id="ARBA00023235"/>
    </source>
</evidence>
<dbReference type="GO" id="GO:0005524">
    <property type="term" value="F:ATP binding"/>
    <property type="evidence" value="ECO:0007669"/>
    <property type="project" value="UniProtKB-UniRule"/>
</dbReference>
<dbReference type="EMBL" id="MBEW02000014">
    <property type="protein sequence ID" value="RDY21024.1"/>
    <property type="molecule type" value="Genomic_DNA"/>
</dbReference>
<comment type="similarity">
    <text evidence="1">Belongs to the helicase family. UvrD subfamily.</text>
</comment>
<evidence type="ECO:0000256" key="3">
    <source>
        <dbReference type="ARBA" id="ARBA00022801"/>
    </source>
</evidence>
<evidence type="ECO:0000256" key="9">
    <source>
        <dbReference type="ARBA" id="ARBA00034808"/>
    </source>
</evidence>
<reference evidence="13 14" key="1">
    <citation type="journal article" date="2016" name="Genome Announc.">
        <title>Draft Genome Sequence of Criibacterium bergeronii gen. nov., sp. nov., Strain CCRI-22567T, Isolated from a Vaginal Sample from a Woman with Bacterial Vaginosis.</title>
        <authorList>
            <person name="Maheux A.F."/>
            <person name="Berube E."/>
            <person name="Boudreau D.K."/>
            <person name="Raymond F."/>
            <person name="Corbeil J."/>
            <person name="Roy P.H."/>
            <person name="Boissinot M."/>
            <person name="Omar R.F."/>
        </authorList>
    </citation>
    <scope>NUCLEOTIDE SEQUENCE [LARGE SCALE GENOMIC DNA]</scope>
    <source>
        <strain evidence="13 14">CCRI-22567</strain>
    </source>
</reference>
<keyword evidence="4 11" id="KW-0347">Helicase</keyword>
<keyword evidence="2 11" id="KW-0547">Nucleotide-binding</keyword>
<evidence type="ECO:0000256" key="1">
    <source>
        <dbReference type="ARBA" id="ARBA00009922"/>
    </source>
</evidence>
<dbReference type="InterPro" id="IPR014017">
    <property type="entry name" value="DNA_helicase_UvrD-like_C"/>
</dbReference>
<keyword evidence="3 11" id="KW-0378">Hydrolase</keyword>
<dbReference type="STRING" id="1871336.BBG48_09300"/>
<evidence type="ECO:0000313" key="13">
    <source>
        <dbReference type="EMBL" id="RDY21024.1"/>
    </source>
</evidence>
<evidence type="ECO:0000256" key="6">
    <source>
        <dbReference type="ARBA" id="ARBA00023125"/>
    </source>
</evidence>
<dbReference type="Gene3D" id="1.10.486.10">
    <property type="entry name" value="PCRA, domain 4"/>
    <property type="match status" value="1"/>
</dbReference>
<dbReference type="SUPFAM" id="SSF52540">
    <property type="entry name" value="P-loop containing nucleoside triphosphate hydrolases"/>
    <property type="match status" value="1"/>
</dbReference>
<dbReference type="SMART" id="SM00479">
    <property type="entry name" value="EXOIII"/>
    <property type="match status" value="1"/>
</dbReference>
<dbReference type="GO" id="GO:0000725">
    <property type="term" value="P:recombinational repair"/>
    <property type="evidence" value="ECO:0007669"/>
    <property type="project" value="TreeGrafter"/>
</dbReference>
<keyword evidence="14" id="KW-1185">Reference proteome</keyword>
<dbReference type="PANTHER" id="PTHR11070:SF2">
    <property type="entry name" value="ATP-DEPENDENT DNA HELICASE SRS2"/>
    <property type="match status" value="1"/>
</dbReference>
<dbReference type="InterPro" id="IPR027417">
    <property type="entry name" value="P-loop_NTPase"/>
</dbReference>
<sequence>MNSNSKIKFTDEQQAVININSGINLVLAPAGSGKTQLLSKRVIEALNNGHDNTKMACLTFTVKAGKEMLDRVNEECPDSKVTIGNVHSVCYSLLKKEGEIDFDAQVLEDSDQKDIMRNIMLQSGMQISKNYKSEPYINSYKVEDLLNLSTYIDRKSKKFPQTHLIDIIGSNLGSLIYNKLVLSVIQKYIEQKKENKYLDFDDILTYAYLWVKNSNGKSKTYDWLQIDEVQDLNQIQFDIIDGLCTDDATVVYFGDYNQAIYGFMGASRESKTMLEKKSEGNVFYLTQNFRSPRYLMDLYNKYLSENNMSDKKEAFSKNLCEKPEFALTMFKCTKYNQYDLIAREIIPWLIKKVTAQNEKIALLVNRNLTAQILSDRLKGVNIDHFRISGYDMFERTTAKSLMSFLQIVNDSAGRASIVRLLYSQHIIDTLKNSENFVKEAYDNSTDLIELLENNNTTKLEAFFAKASTRDIVVFDTETTGLDTLNDDVIQIAAVRIREGKKAGEVDIYINTDKDISATQKVHKITREKLDSDGVSHKDGIQQFIDFCGENSILVAHNLNYDFNILTQNYKRYVSEALAFADVLGGKENFFDSLTFVRQIYPKSKNKDLKNYKLETLLDYLKLEGENNHNALFDTRATANLVIRLLKDGKQTTAVQKSFILENDKKIQRIYQKLNPLFEQTLPLLNTNMSLEDFSKKYIDILYNSNNDKSDKETIEKDKKEMEKLFTYFKKKIDTTENQNIPLKYKIDKFLSSNYNFTEVDLLVGDEKVIISTVHKAKGLEFDNVIITDGSAYNSYGDNDRKLYVAMTRAQKRLIVTMPYESNNCLINKVKDCFTLQDCTKADEFKYKI</sequence>
<evidence type="ECO:0000256" key="10">
    <source>
        <dbReference type="ARBA" id="ARBA00048988"/>
    </source>
</evidence>
<dbReference type="Pfam" id="PF00580">
    <property type="entry name" value="UvrD-helicase"/>
    <property type="match status" value="1"/>
</dbReference>
<evidence type="ECO:0000256" key="8">
    <source>
        <dbReference type="ARBA" id="ARBA00034617"/>
    </source>
</evidence>
<dbReference type="GO" id="GO:0016887">
    <property type="term" value="F:ATP hydrolysis activity"/>
    <property type="evidence" value="ECO:0007669"/>
    <property type="project" value="RHEA"/>
</dbReference>
<dbReference type="SUPFAM" id="SSF53098">
    <property type="entry name" value="Ribonuclease H-like"/>
    <property type="match status" value="1"/>
</dbReference>
<dbReference type="CDD" id="cd06127">
    <property type="entry name" value="DEDDh"/>
    <property type="match status" value="1"/>
</dbReference>
<dbReference type="Gene3D" id="3.40.50.300">
    <property type="entry name" value="P-loop containing nucleotide triphosphate hydrolases"/>
    <property type="match status" value="3"/>
</dbReference>
<evidence type="ECO:0000256" key="2">
    <source>
        <dbReference type="ARBA" id="ARBA00022741"/>
    </source>
</evidence>
<dbReference type="GO" id="GO:0004527">
    <property type="term" value="F:exonuclease activity"/>
    <property type="evidence" value="ECO:0007669"/>
    <property type="project" value="UniProtKB-ARBA"/>
</dbReference>
<feature type="domain" description="UvrD-like helicase ATP-binding" evidence="12">
    <location>
        <begin position="7"/>
        <end position="292"/>
    </location>
</feature>
<keyword evidence="7" id="KW-0413">Isomerase</keyword>
<accession>A0A371IKM8</accession>
<dbReference type="Gene3D" id="3.30.420.10">
    <property type="entry name" value="Ribonuclease H-like superfamily/Ribonuclease H"/>
    <property type="match status" value="1"/>
</dbReference>
<dbReference type="RefSeq" id="WP_068912864.1">
    <property type="nucleotide sequence ID" value="NZ_MBEW02000014.1"/>
</dbReference>
<dbReference type="GO" id="GO:0043138">
    <property type="term" value="F:3'-5' DNA helicase activity"/>
    <property type="evidence" value="ECO:0007669"/>
    <property type="project" value="UniProtKB-EC"/>
</dbReference>
<dbReference type="Gene3D" id="1.10.10.160">
    <property type="match status" value="1"/>
</dbReference>
<dbReference type="InterPro" id="IPR000212">
    <property type="entry name" value="DNA_helicase_UvrD/REP"/>
</dbReference>
<dbReference type="Pfam" id="PF00929">
    <property type="entry name" value="RNase_T"/>
    <property type="match status" value="1"/>
</dbReference>
<dbReference type="InterPro" id="IPR014016">
    <property type="entry name" value="UvrD-like_ATP-bd"/>
</dbReference>
<dbReference type="PANTHER" id="PTHR11070">
    <property type="entry name" value="UVRD / RECB / PCRA DNA HELICASE FAMILY MEMBER"/>
    <property type="match status" value="1"/>
</dbReference>
<feature type="binding site" evidence="11">
    <location>
        <begin position="28"/>
        <end position="35"/>
    </location>
    <ligand>
        <name>ATP</name>
        <dbReference type="ChEBI" id="CHEBI:30616"/>
    </ligand>
</feature>
<dbReference type="GO" id="GO:0003677">
    <property type="term" value="F:DNA binding"/>
    <property type="evidence" value="ECO:0007669"/>
    <property type="project" value="UniProtKB-KW"/>
</dbReference>
<dbReference type="Pfam" id="PF13361">
    <property type="entry name" value="UvrD_C"/>
    <property type="match status" value="1"/>
</dbReference>
<evidence type="ECO:0000256" key="4">
    <source>
        <dbReference type="ARBA" id="ARBA00022806"/>
    </source>
</evidence>
<dbReference type="EC" id="5.6.2.4" evidence="9"/>
<proteinExistence type="inferred from homology"/>
<comment type="catalytic activity">
    <reaction evidence="10">
        <text>ATP + H2O = ADP + phosphate + H(+)</text>
        <dbReference type="Rhea" id="RHEA:13065"/>
        <dbReference type="ChEBI" id="CHEBI:15377"/>
        <dbReference type="ChEBI" id="CHEBI:15378"/>
        <dbReference type="ChEBI" id="CHEBI:30616"/>
        <dbReference type="ChEBI" id="CHEBI:43474"/>
        <dbReference type="ChEBI" id="CHEBI:456216"/>
        <dbReference type="EC" id="5.6.2.4"/>
    </reaction>
</comment>
<dbReference type="Proteomes" id="UP000093352">
    <property type="component" value="Unassembled WGS sequence"/>
</dbReference>
<comment type="catalytic activity">
    <reaction evidence="8">
        <text>Couples ATP hydrolysis with the unwinding of duplex DNA by translocating in the 3'-5' direction.</text>
        <dbReference type="EC" id="5.6.2.4"/>
    </reaction>
</comment>
<comment type="caution">
    <text evidence="13">The sequence shown here is derived from an EMBL/GenBank/DDBJ whole genome shotgun (WGS) entry which is preliminary data.</text>
</comment>
<dbReference type="InterPro" id="IPR013986">
    <property type="entry name" value="DExx_box_DNA_helicase_dom_sf"/>
</dbReference>
<name>A0A371IKM8_9FIRM</name>
<dbReference type="InterPro" id="IPR036397">
    <property type="entry name" value="RNaseH_sf"/>
</dbReference>
<gene>
    <name evidence="13" type="ORF">BBG48_007030</name>
</gene>
<evidence type="ECO:0000259" key="12">
    <source>
        <dbReference type="PROSITE" id="PS51198"/>
    </source>
</evidence>